<dbReference type="Proteomes" id="UP000321408">
    <property type="component" value="Chromosome"/>
</dbReference>
<evidence type="ECO:0000256" key="2">
    <source>
        <dbReference type="ARBA" id="ARBA00022737"/>
    </source>
</evidence>
<reference evidence="3 4" key="2">
    <citation type="journal article" date="2024" name="Int. J. Syst. Evol. Microbiol.">
        <title>Promethearchaeum syntrophicum gen. nov., sp. nov., an anaerobic, obligately syntrophic archaeon, the first isolate of the lineage 'Asgard' archaea, and proposal of the new archaeal phylum Promethearchaeota phyl. nov. and kingdom Promethearchaeati regn. nov.</title>
        <authorList>
            <person name="Imachi H."/>
            <person name="Nobu M.K."/>
            <person name="Kato S."/>
            <person name="Takaki Y."/>
            <person name="Miyazaki M."/>
            <person name="Miyata M."/>
            <person name="Ogawara M."/>
            <person name="Saito Y."/>
            <person name="Sakai S."/>
            <person name="Tahara Y.O."/>
            <person name="Takano Y."/>
            <person name="Tasumi E."/>
            <person name="Uematsu K."/>
            <person name="Yoshimura T."/>
            <person name="Itoh T."/>
            <person name="Ohkuma M."/>
            <person name="Takai K."/>
        </authorList>
    </citation>
    <scope>NUCLEOTIDE SEQUENCE [LARGE SCALE GENOMIC DNA]</scope>
    <source>
        <strain evidence="3 4">MK-D1</strain>
    </source>
</reference>
<evidence type="ECO:0000256" key="1">
    <source>
        <dbReference type="ARBA" id="ARBA00022574"/>
    </source>
</evidence>
<dbReference type="InterPro" id="IPR015943">
    <property type="entry name" value="WD40/YVTN_repeat-like_dom_sf"/>
</dbReference>
<dbReference type="AlphaFoldDB" id="A0A5B9DD03"/>
<dbReference type="PANTHER" id="PTHR22847">
    <property type="entry name" value="WD40 REPEAT PROTEIN"/>
    <property type="match status" value="1"/>
</dbReference>
<evidence type="ECO:0000313" key="3">
    <source>
        <dbReference type="EMBL" id="QEE17199.1"/>
    </source>
</evidence>
<keyword evidence="2" id="KW-0677">Repeat</keyword>
<keyword evidence="1" id="KW-0853">WD repeat</keyword>
<sequence length="321" mass="35614">MKKKTSDEQWLLNPKGIMSIAAKNDILASGSGVGHMMTWFWPLIPRTSRKQKGIFEYGRRTYGAPQQTKTIDCQLPRMRNSYIVTEEQEEFINAIDIAGDKIAVASGDYMARIFNSTTGEKVTDFWAMKPMHSVAISDKYCAYSSRDGCGIVAIPSMDVIESDQDFYGKYYLRNLAIKDEWLIGGSFGGITVFNIKNGDLIYDLKTGLDQRGMGSNQQNLAVNGDFIVGNGFQNQICAWNLKNGEQIGKFQGPPGYLDAVAIENEIVAAANLDGAVFVWNLNSGEKIAELESSLGYCNRLLIDKGKVGVASFILEIWNFDK</sequence>
<dbReference type="RefSeq" id="WP_147664107.1">
    <property type="nucleotide sequence ID" value="NZ_CP042905.2"/>
</dbReference>
<dbReference type="PANTHER" id="PTHR22847:SF637">
    <property type="entry name" value="WD REPEAT DOMAIN 5B"/>
    <property type="match status" value="1"/>
</dbReference>
<evidence type="ECO:0000313" key="4">
    <source>
        <dbReference type="Proteomes" id="UP000321408"/>
    </source>
</evidence>
<dbReference type="GeneID" id="41331004"/>
<dbReference type="EMBL" id="CP042905">
    <property type="protein sequence ID" value="QEE17199.1"/>
    <property type="molecule type" value="Genomic_DNA"/>
</dbReference>
<dbReference type="SUPFAM" id="SSF50978">
    <property type="entry name" value="WD40 repeat-like"/>
    <property type="match status" value="1"/>
</dbReference>
<proteinExistence type="predicted"/>
<name>A0A5B9DD03_9ARCH</name>
<dbReference type="InterPro" id="IPR036322">
    <property type="entry name" value="WD40_repeat_dom_sf"/>
</dbReference>
<reference evidence="3 4" key="1">
    <citation type="journal article" date="2020" name="Nature">
        <title>Isolation of an archaeon at the prokaryote-eukaryote interface.</title>
        <authorList>
            <person name="Imachi H."/>
            <person name="Nobu M.K."/>
            <person name="Nakahara N."/>
            <person name="Morono Y."/>
            <person name="Ogawara M."/>
            <person name="Takaki Y."/>
            <person name="Takano Y."/>
            <person name="Uematsu K."/>
            <person name="Ikuta T."/>
            <person name="Ito M."/>
            <person name="Matsui Y."/>
            <person name="Miyazaki M."/>
            <person name="Murata K."/>
            <person name="Saito Y."/>
            <person name="Sakai S."/>
            <person name="Song C."/>
            <person name="Tasumi E."/>
            <person name="Yamanaka Y."/>
            <person name="Yamaguchi T."/>
            <person name="Kamagata Y."/>
            <person name="Tamaki H."/>
            <person name="Takai K."/>
        </authorList>
    </citation>
    <scope>NUCLEOTIDE SEQUENCE [LARGE SCALE GENOMIC DNA]</scope>
    <source>
        <strain evidence="3 4">MK-D1</strain>
    </source>
</reference>
<protein>
    <submittedName>
        <fullName evidence="3">PQQ-binding-like beta-propeller repeat protein</fullName>
    </submittedName>
</protein>
<keyword evidence="4" id="KW-1185">Reference proteome</keyword>
<gene>
    <name evidence="3" type="ORF">DSAG12_03031</name>
</gene>
<organism evidence="3 4">
    <name type="scientific">Promethearchaeum syntrophicum</name>
    <dbReference type="NCBI Taxonomy" id="2594042"/>
    <lineage>
        <taxon>Archaea</taxon>
        <taxon>Promethearchaeati</taxon>
        <taxon>Promethearchaeota</taxon>
        <taxon>Promethearchaeia</taxon>
        <taxon>Promethearchaeales</taxon>
        <taxon>Promethearchaeaceae</taxon>
        <taxon>Promethearchaeum</taxon>
    </lineage>
</organism>
<dbReference type="KEGG" id="psyt:DSAG12_03031"/>
<accession>A0A5B9DD03</accession>
<dbReference type="Gene3D" id="2.130.10.10">
    <property type="entry name" value="YVTN repeat-like/Quinoprotein amine dehydrogenase"/>
    <property type="match status" value="1"/>
</dbReference>